<dbReference type="PROSITE" id="PS50878">
    <property type="entry name" value="RT_POL"/>
    <property type="match status" value="1"/>
</dbReference>
<proteinExistence type="predicted"/>
<dbReference type="Proteomes" id="UP000694680">
    <property type="component" value="Chromosome 17"/>
</dbReference>
<dbReference type="AlphaFoldDB" id="A0A8C5H2E5"/>
<dbReference type="Ensembl" id="ENSGWIT00000042862.1">
    <property type="protein sequence ID" value="ENSGWIP00000039417.1"/>
    <property type="gene ID" value="ENSGWIG00000020020.1"/>
</dbReference>
<organism evidence="2 3">
    <name type="scientific">Gouania willdenowi</name>
    <name type="common">Blunt-snouted clingfish</name>
    <name type="synonym">Lepadogaster willdenowi</name>
    <dbReference type="NCBI Taxonomy" id="441366"/>
    <lineage>
        <taxon>Eukaryota</taxon>
        <taxon>Metazoa</taxon>
        <taxon>Chordata</taxon>
        <taxon>Craniata</taxon>
        <taxon>Vertebrata</taxon>
        <taxon>Euteleostomi</taxon>
        <taxon>Actinopterygii</taxon>
        <taxon>Neopterygii</taxon>
        <taxon>Teleostei</taxon>
        <taxon>Neoteleostei</taxon>
        <taxon>Acanthomorphata</taxon>
        <taxon>Ovalentaria</taxon>
        <taxon>Blenniimorphae</taxon>
        <taxon>Blenniiformes</taxon>
        <taxon>Gobiesocoidei</taxon>
        <taxon>Gobiesocidae</taxon>
        <taxon>Gobiesocinae</taxon>
        <taxon>Gouania</taxon>
    </lineage>
</organism>
<dbReference type="Pfam" id="PF00078">
    <property type="entry name" value="RVT_1"/>
    <property type="match status" value="1"/>
</dbReference>
<sequence length="824" mass="94630">MYYEHGDKASRLLAHQLRRQAASRIIPQIEDSSGSMHCDSNKINDAFKMFYSFLYSSECSTDITELTSFLRNVGIPTLDAGAIEEPDSPLTLEEVIIAIKSMQNNKAPGPDGFSVEFFKKFKDKLAPFLISMYNESLERGFLPETLTQASITVLLKSSKDPTQCSSYRPISLLNVDAKILAKILARRLEKFLPNLISEEQTGFIKGRQLFFNVRTLFNIIYSSKSAAIPEVVISLDAEKAFDCVEWPYLFATLEKFGFGKTFISWIRLLYTNPQASVRTNNICSDYFKLFRGTRQGCPLSPLLFALVIEPLSVMLRTSTLYQGVTRENKEFKLSLFADDLLLYVSDPIKNIPYIQTILQTFGSFSGYTINILKSVSYPINDPALELRQMDIPFKINSSGFKYLGINITRTISSLFLANFSPLITQLKLDLERWNSLPLSLIGRINTIKMNVLPRLLFLFQCIPLYLPKKFFKDIESIVSTFLWNKKAPRIRKSLLHRCRFNGGLALPNFQLYYWSAHIQKIICWIESPGVLWCILERQSCSLSSLDALLASSLPLDPSGFTGNLVVRSTLRIWYQFRSHFKFLSPSPKAPLIKNHLFTASYMDNVALQWHNKGIRCFRDLYKDGVFYSYAGLSGDFELPATHQFRFFQVRHCAISIFPNFPLLPPKQPWEDLLELELGQKSLISKIYCHLLSFEEDPGVKVREVWERELDVKFSDQCWKRAVRGTHKSTICARLGLIQYKVLNRVHFSKAKLSRMFSTVEDRCDRCQLSPCNLSHMFYQCSKLTNFWQNYFETISKILGVSIIKCPFIAIFGTPKEHSHLTHDQ</sequence>
<accession>A0A8C5H2E5</accession>
<protein>
    <recommendedName>
        <fullName evidence="1">Reverse transcriptase domain-containing protein</fullName>
    </recommendedName>
</protein>
<name>A0A8C5H2E5_GOUWI</name>
<dbReference type="PANTHER" id="PTHR31635">
    <property type="entry name" value="REVERSE TRANSCRIPTASE DOMAIN-CONTAINING PROTEIN-RELATED"/>
    <property type="match status" value="1"/>
</dbReference>
<evidence type="ECO:0000313" key="2">
    <source>
        <dbReference type="Ensembl" id="ENSGWIP00000039417.1"/>
    </source>
</evidence>
<dbReference type="CDD" id="cd01650">
    <property type="entry name" value="RT_nLTR_like"/>
    <property type="match status" value="1"/>
</dbReference>
<feature type="domain" description="Reverse transcriptase" evidence="1">
    <location>
        <begin position="135"/>
        <end position="407"/>
    </location>
</feature>
<reference evidence="2" key="3">
    <citation type="submission" date="2025-09" db="UniProtKB">
        <authorList>
            <consortium name="Ensembl"/>
        </authorList>
    </citation>
    <scope>IDENTIFICATION</scope>
</reference>
<evidence type="ECO:0000259" key="1">
    <source>
        <dbReference type="PROSITE" id="PS50878"/>
    </source>
</evidence>
<reference evidence="2" key="1">
    <citation type="submission" date="2020-06" db="EMBL/GenBank/DDBJ databases">
        <authorList>
            <consortium name="Wellcome Sanger Institute Data Sharing"/>
        </authorList>
    </citation>
    <scope>NUCLEOTIDE SEQUENCE [LARGE SCALE GENOMIC DNA]</scope>
</reference>
<dbReference type="InterPro" id="IPR000477">
    <property type="entry name" value="RT_dom"/>
</dbReference>
<dbReference type="InterPro" id="IPR043502">
    <property type="entry name" value="DNA/RNA_pol_sf"/>
</dbReference>
<dbReference type="SUPFAM" id="SSF56672">
    <property type="entry name" value="DNA/RNA polymerases"/>
    <property type="match status" value="1"/>
</dbReference>
<dbReference type="PANTHER" id="PTHR31635:SF196">
    <property type="entry name" value="REVERSE TRANSCRIPTASE DOMAIN-CONTAINING PROTEIN-RELATED"/>
    <property type="match status" value="1"/>
</dbReference>
<keyword evidence="3" id="KW-1185">Reference proteome</keyword>
<evidence type="ECO:0000313" key="3">
    <source>
        <dbReference type="Proteomes" id="UP000694680"/>
    </source>
</evidence>
<reference evidence="2" key="2">
    <citation type="submission" date="2025-08" db="UniProtKB">
        <authorList>
            <consortium name="Ensembl"/>
        </authorList>
    </citation>
    <scope>IDENTIFICATION</scope>
</reference>